<dbReference type="InterPro" id="IPR047243">
    <property type="entry name" value="RING-H2_BRAP2"/>
</dbReference>
<name>A0A6A2WC21_HIBSY</name>
<dbReference type="FunFam" id="3.30.40.10:FF:000555">
    <property type="entry name" value="Zinc finger (Ubiquitin-hydrolase) domain-containing protein"/>
    <property type="match status" value="1"/>
</dbReference>
<keyword evidence="1" id="KW-0863">Zinc-finger</keyword>
<sequence>MHSVEYTELAEIASTPPEGFAALPTCPICLERLDPDTSGIVSMFCDHSFQCSCPSKWTYLSCTVCRFCQQQDENPVCSICGSGEYLWICLICGFMGCGRYKEGHAVRHWKDTQHLYSLELISQQIWDYVRDGYVHRLNHSRVDGKLVEMNSRCTSIEGTCRSCGYGDDSGINEVIYSSKVETNYYSYSALLPIQQNYESMLAEAKSKRESTIAEAVEKAVTSEMQDIQSNLDKCTEEKNALAELCFNMFRYAVNRKLIKDQQVWSEKVKEMEEREASESRLMDEKILDLEEQIRDLKVYIEAQKTLVDVTDSDCIRGGTVLPVPSTQSSFS</sequence>
<dbReference type="GO" id="GO:0016567">
    <property type="term" value="P:protein ubiquitination"/>
    <property type="evidence" value="ECO:0007669"/>
    <property type="project" value="TreeGrafter"/>
</dbReference>
<dbReference type="EMBL" id="VEPZ02001787">
    <property type="protein sequence ID" value="KAE8654511.1"/>
    <property type="molecule type" value="Genomic_DNA"/>
</dbReference>
<feature type="domain" description="RING-type" evidence="3">
    <location>
        <begin position="26"/>
        <end position="66"/>
    </location>
</feature>
<dbReference type="PANTHER" id="PTHR24007">
    <property type="entry name" value="BRCA1-ASSOCIATED PROTEIN"/>
    <property type="match status" value="1"/>
</dbReference>
<dbReference type="Pfam" id="PF02148">
    <property type="entry name" value="zf-UBP"/>
    <property type="match status" value="1"/>
</dbReference>
<organism evidence="5 6">
    <name type="scientific">Hibiscus syriacus</name>
    <name type="common">Rose of Sharon</name>
    <dbReference type="NCBI Taxonomy" id="106335"/>
    <lineage>
        <taxon>Eukaryota</taxon>
        <taxon>Viridiplantae</taxon>
        <taxon>Streptophyta</taxon>
        <taxon>Embryophyta</taxon>
        <taxon>Tracheophyta</taxon>
        <taxon>Spermatophyta</taxon>
        <taxon>Magnoliopsida</taxon>
        <taxon>eudicotyledons</taxon>
        <taxon>Gunneridae</taxon>
        <taxon>Pentapetalae</taxon>
        <taxon>rosids</taxon>
        <taxon>malvids</taxon>
        <taxon>Malvales</taxon>
        <taxon>Malvaceae</taxon>
        <taxon>Malvoideae</taxon>
        <taxon>Hibiscus</taxon>
    </lineage>
</organism>
<evidence type="ECO:0000256" key="1">
    <source>
        <dbReference type="PROSITE-ProRule" id="PRU00502"/>
    </source>
</evidence>
<evidence type="ECO:0000313" key="6">
    <source>
        <dbReference type="Proteomes" id="UP000436088"/>
    </source>
</evidence>
<dbReference type="CDD" id="cd16457">
    <property type="entry name" value="RING-H2_BRAP2"/>
    <property type="match status" value="1"/>
</dbReference>
<protein>
    <submittedName>
        <fullName evidence="5">Topless-related protein 4-like</fullName>
    </submittedName>
</protein>
<dbReference type="InterPro" id="IPR001607">
    <property type="entry name" value="Znf_UBP"/>
</dbReference>
<evidence type="ECO:0000313" key="5">
    <source>
        <dbReference type="EMBL" id="KAE8654511.1"/>
    </source>
</evidence>
<dbReference type="PROSITE" id="PS50089">
    <property type="entry name" value="ZF_RING_2"/>
    <property type="match status" value="1"/>
</dbReference>
<dbReference type="SMART" id="SM00290">
    <property type="entry name" value="ZnF_UBP"/>
    <property type="match status" value="1"/>
</dbReference>
<dbReference type="GO" id="GO:0008270">
    <property type="term" value="F:zinc ion binding"/>
    <property type="evidence" value="ECO:0007669"/>
    <property type="project" value="UniProtKB-KW"/>
</dbReference>
<proteinExistence type="predicted"/>
<keyword evidence="6" id="KW-1185">Reference proteome</keyword>
<comment type="caution">
    <text evidence="5">The sequence shown here is derived from an EMBL/GenBank/DDBJ whole genome shotgun (WGS) entry which is preliminary data.</text>
</comment>
<dbReference type="GO" id="GO:0061630">
    <property type="term" value="F:ubiquitin protein ligase activity"/>
    <property type="evidence" value="ECO:0007669"/>
    <property type="project" value="TreeGrafter"/>
</dbReference>
<dbReference type="InterPro" id="IPR013083">
    <property type="entry name" value="Znf_RING/FYVE/PHD"/>
</dbReference>
<evidence type="ECO:0000259" key="4">
    <source>
        <dbReference type="PROSITE" id="PS50271"/>
    </source>
</evidence>
<evidence type="ECO:0000259" key="3">
    <source>
        <dbReference type="PROSITE" id="PS50089"/>
    </source>
</evidence>
<dbReference type="GO" id="GO:0005737">
    <property type="term" value="C:cytoplasm"/>
    <property type="evidence" value="ECO:0007669"/>
    <property type="project" value="TreeGrafter"/>
</dbReference>
<dbReference type="GO" id="GO:0007265">
    <property type="term" value="P:Ras protein signal transduction"/>
    <property type="evidence" value="ECO:0007669"/>
    <property type="project" value="TreeGrafter"/>
</dbReference>
<reference evidence="5" key="1">
    <citation type="submission" date="2019-09" db="EMBL/GenBank/DDBJ databases">
        <title>Draft genome information of white flower Hibiscus syriacus.</title>
        <authorList>
            <person name="Kim Y.-M."/>
        </authorList>
    </citation>
    <scope>NUCLEOTIDE SEQUENCE [LARGE SCALE GENOMIC DNA]</scope>
    <source>
        <strain evidence="5">YM2019G1</strain>
    </source>
</reference>
<dbReference type="PANTHER" id="PTHR24007:SF10">
    <property type="entry name" value="BRAP2 RING ZNF UBP DOMAIN-CONTAINING PROTEIN 1"/>
    <property type="match status" value="1"/>
</dbReference>
<evidence type="ECO:0000256" key="2">
    <source>
        <dbReference type="SAM" id="Coils"/>
    </source>
</evidence>
<accession>A0A6A2WC21</accession>
<keyword evidence="1" id="KW-0479">Metal-binding</keyword>
<feature type="coiled-coil region" evidence="2">
    <location>
        <begin position="224"/>
        <end position="274"/>
    </location>
</feature>
<dbReference type="Gene3D" id="3.30.40.10">
    <property type="entry name" value="Zinc/RING finger domain, C3HC4 (zinc finger)"/>
    <property type="match status" value="1"/>
</dbReference>
<dbReference type="Proteomes" id="UP000436088">
    <property type="component" value="Unassembled WGS sequence"/>
</dbReference>
<keyword evidence="1" id="KW-0862">Zinc</keyword>
<gene>
    <name evidence="5" type="ORF">F3Y22_tig00117048pilonHSYRG00535</name>
</gene>
<dbReference type="SUPFAM" id="SSF57850">
    <property type="entry name" value="RING/U-box"/>
    <property type="match status" value="1"/>
</dbReference>
<keyword evidence="2" id="KW-0175">Coiled coil</keyword>
<dbReference type="InterPro" id="IPR001841">
    <property type="entry name" value="Znf_RING"/>
</dbReference>
<dbReference type="AlphaFoldDB" id="A0A6A2WC21"/>
<dbReference type="PROSITE" id="PS50271">
    <property type="entry name" value="ZF_UBP"/>
    <property type="match status" value="1"/>
</dbReference>
<feature type="domain" description="UBP-type" evidence="4">
    <location>
        <begin position="60"/>
        <end position="153"/>
    </location>
</feature>